<evidence type="ECO:0000313" key="3">
    <source>
        <dbReference type="Proteomes" id="UP000271098"/>
    </source>
</evidence>
<dbReference type="OrthoDB" id="10063592at2759"/>
<feature type="domain" description="FERM" evidence="1">
    <location>
        <begin position="1"/>
        <end position="152"/>
    </location>
</feature>
<dbReference type="InterPro" id="IPR000299">
    <property type="entry name" value="FERM_domain"/>
</dbReference>
<evidence type="ECO:0000259" key="1">
    <source>
        <dbReference type="PROSITE" id="PS50057"/>
    </source>
</evidence>
<accession>A0A3P7NRT8</accession>
<dbReference type="SUPFAM" id="SSF50729">
    <property type="entry name" value="PH domain-like"/>
    <property type="match status" value="1"/>
</dbReference>
<dbReference type="InterPro" id="IPR011993">
    <property type="entry name" value="PH-like_dom_sf"/>
</dbReference>
<dbReference type="SMART" id="SM01196">
    <property type="entry name" value="FERM_C"/>
    <property type="match status" value="1"/>
</dbReference>
<sequence>MQVAERSSTHGTHFYQVRDKSGQTWAVGINSRGIFQYDPADISKPKKIFNWYLLDNLYYRDRKFSIEVRNTRVVHSLGNASSILDSTGYLDSDDELTRAQKLNRTISRMSVSRRSVASSAVQIHAFYCDSNFLCKTIWSTAIALHQFYLDQRTNANARVKTLFLGYSLRKNSSITDWC</sequence>
<dbReference type="Pfam" id="PF09380">
    <property type="entry name" value="FERM_C"/>
    <property type="match status" value="1"/>
</dbReference>
<dbReference type="GO" id="GO:0090162">
    <property type="term" value="P:establishment of epithelial cell polarity"/>
    <property type="evidence" value="ECO:0007669"/>
    <property type="project" value="InterPro"/>
</dbReference>
<dbReference type="PROSITE" id="PS50057">
    <property type="entry name" value="FERM_3"/>
    <property type="match status" value="1"/>
</dbReference>
<dbReference type="InterPro" id="IPR018980">
    <property type="entry name" value="FERM_PH-like_C"/>
</dbReference>
<proteinExistence type="predicted"/>
<name>A0A3P7NRT8_9BILA</name>
<gene>
    <name evidence="2" type="ORF">GPUH_LOCUS20728</name>
</gene>
<dbReference type="InterPro" id="IPR047176">
    <property type="entry name" value="FRMD4A/B"/>
</dbReference>
<organism evidence="2 3">
    <name type="scientific">Gongylonema pulchrum</name>
    <dbReference type="NCBI Taxonomy" id="637853"/>
    <lineage>
        <taxon>Eukaryota</taxon>
        <taxon>Metazoa</taxon>
        <taxon>Ecdysozoa</taxon>
        <taxon>Nematoda</taxon>
        <taxon>Chromadorea</taxon>
        <taxon>Rhabditida</taxon>
        <taxon>Spirurina</taxon>
        <taxon>Spiruromorpha</taxon>
        <taxon>Spiruroidea</taxon>
        <taxon>Gongylonematidae</taxon>
        <taxon>Gongylonema</taxon>
    </lineage>
</organism>
<dbReference type="PANTHER" id="PTHR46079">
    <property type="entry name" value="FERM DOMAIN-CONTAINING PROTEIN 4"/>
    <property type="match status" value="1"/>
</dbReference>
<keyword evidence="3" id="KW-1185">Reference proteome</keyword>
<evidence type="ECO:0000313" key="2">
    <source>
        <dbReference type="EMBL" id="VDN36667.1"/>
    </source>
</evidence>
<dbReference type="Proteomes" id="UP000271098">
    <property type="component" value="Unassembled WGS sequence"/>
</dbReference>
<reference evidence="2 3" key="1">
    <citation type="submission" date="2018-11" db="EMBL/GenBank/DDBJ databases">
        <authorList>
            <consortium name="Pathogen Informatics"/>
        </authorList>
    </citation>
    <scope>NUCLEOTIDE SEQUENCE [LARGE SCALE GENOMIC DNA]</scope>
</reference>
<dbReference type="AlphaFoldDB" id="A0A3P7NRT8"/>
<dbReference type="EMBL" id="UYRT01091001">
    <property type="protein sequence ID" value="VDN36667.1"/>
    <property type="molecule type" value="Genomic_DNA"/>
</dbReference>
<protein>
    <recommendedName>
        <fullName evidence="1">FERM domain-containing protein</fullName>
    </recommendedName>
</protein>
<dbReference type="PANTHER" id="PTHR46079:SF2">
    <property type="entry name" value="FERM DOMAIN-CONTAINING PROTEIN"/>
    <property type="match status" value="1"/>
</dbReference>
<dbReference type="Gene3D" id="2.30.29.30">
    <property type="entry name" value="Pleckstrin-homology domain (PH domain)/Phosphotyrosine-binding domain (PTB)"/>
    <property type="match status" value="1"/>
</dbReference>